<dbReference type="InterPro" id="IPR023298">
    <property type="entry name" value="ATPase_P-typ_TM_dom_sf"/>
</dbReference>
<evidence type="ECO:0000256" key="16">
    <source>
        <dbReference type="ARBA" id="ARBA00029806"/>
    </source>
</evidence>
<dbReference type="Proteomes" id="UP000182108">
    <property type="component" value="Unassembled WGS sequence"/>
</dbReference>
<dbReference type="EMBL" id="CYHH01000003">
    <property type="protein sequence ID" value="CUB06591.1"/>
    <property type="molecule type" value="Genomic_DNA"/>
</dbReference>
<dbReference type="GO" id="GO:0016887">
    <property type="term" value="F:ATP hydrolysis activity"/>
    <property type="evidence" value="ECO:0007669"/>
    <property type="project" value="InterPro"/>
</dbReference>
<feature type="transmembrane region" description="Helical" evidence="18">
    <location>
        <begin position="273"/>
        <end position="298"/>
    </location>
</feature>
<dbReference type="PRINTS" id="PR01836">
    <property type="entry name" value="MGATPASE"/>
</dbReference>
<dbReference type="GO" id="GO:0005886">
    <property type="term" value="C:plasma membrane"/>
    <property type="evidence" value="ECO:0007669"/>
    <property type="project" value="UniProtKB-SubCell"/>
</dbReference>
<dbReference type="Gene3D" id="3.40.50.1000">
    <property type="entry name" value="HAD superfamily/HAD-like"/>
    <property type="match status" value="1"/>
</dbReference>
<dbReference type="Pfam" id="PF00702">
    <property type="entry name" value="Hydrolase"/>
    <property type="match status" value="1"/>
</dbReference>
<dbReference type="AlphaFoldDB" id="A0A0K6IU12"/>
<evidence type="ECO:0000256" key="6">
    <source>
        <dbReference type="ARBA" id="ARBA00022475"/>
    </source>
</evidence>
<dbReference type="EC" id="7.2.2.14" evidence="4"/>
<gene>
    <name evidence="20" type="ORF">Ga0061068_103216</name>
</gene>
<evidence type="ECO:0000256" key="8">
    <source>
        <dbReference type="ARBA" id="ARBA00022553"/>
    </source>
</evidence>
<dbReference type="InterPro" id="IPR006415">
    <property type="entry name" value="P-type_ATPase_IIIB"/>
</dbReference>
<dbReference type="SFLD" id="SFLDF00027">
    <property type="entry name" value="p-type_atpase"/>
    <property type="match status" value="1"/>
</dbReference>
<evidence type="ECO:0000313" key="21">
    <source>
        <dbReference type="Proteomes" id="UP000182108"/>
    </source>
</evidence>
<keyword evidence="12" id="KW-0460">Magnesium</keyword>
<dbReference type="Gene3D" id="3.40.1110.10">
    <property type="entry name" value="Calcium-transporting ATPase, cytoplasmic domain N"/>
    <property type="match status" value="1"/>
</dbReference>
<keyword evidence="14 18" id="KW-1133">Transmembrane helix</keyword>
<evidence type="ECO:0000256" key="1">
    <source>
        <dbReference type="ARBA" id="ARBA00003954"/>
    </source>
</evidence>
<dbReference type="PANTHER" id="PTHR42861">
    <property type="entry name" value="CALCIUM-TRANSPORTING ATPASE"/>
    <property type="match status" value="1"/>
</dbReference>
<dbReference type="InterPro" id="IPR036412">
    <property type="entry name" value="HAD-like_sf"/>
</dbReference>
<organism evidence="20 21">
    <name type="scientific">Tepidiphilus thermophilus</name>
    <dbReference type="NCBI Taxonomy" id="876478"/>
    <lineage>
        <taxon>Bacteria</taxon>
        <taxon>Pseudomonadati</taxon>
        <taxon>Pseudomonadota</taxon>
        <taxon>Hydrogenophilia</taxon>
        <taxon>Hydrogenophilales</taxon>
        <taxon>Hydrogenophilaceae</taxon>
        <taxon>Tepidiphilus</taxon>
    </lineage>
</organism>
<dbReference type="Gene3D" id="2.70.150.10">
    <property type="entry name" value="Calcium-transporting ATPase, cytoplasmic transduction domain A"/>
    <property type="match status" value="1"/>
</dbReference>
<accession>A0A0K6IU12</accession>
<comment type="function">
    <text evidence="1">Mediates magnesium influx to the cytosol.</text>
</comment>
<evidence type="ECO:0000259" key="19">
    <source>
        <dbReference type="SMART" id="SM00831"/>
    </source>
</evidence>
<dbReference type="InterPro" id="IPR023214">
    <property type="entry name" value="HAD_sf"/>
</dbReference>
<keyword evidence="15 18" id="KW-0472">Membrane</keyword>
<feature type="transmembrane region" description="Helical" evidence="18">
    <location>
        <begin position="244"/>
        <end position="267"/>
    </location>
</feature>
<keyword evidence="8" id="KW-0597">Phosphoprotein</keyword>
<dbReference type="InterPro" id="IPR018303">
    <property type="entry name" value="ATPase_P-typ_P_site"/>
</dbReference>
<feature type="transmembrane region" description="Helical" evidence="18">
    <location>
        <begin position="721"/>
        <end position="743"/>
    </location>
</feature>
<evidence type="ECO:0000256" key="2">
    <source>
        <dbReference type="ARBA" id="ARBA00004429"/>
    </source>
</evidence>
<dbReference type="GO" id="GO:0005524">
    <property type="term" value="F:ATP binding"/>
    <property type="evidence" value="ECO:0007669"/>
    <property type="project" value="UniProtKB-KW"/>
</dbReference>
<dbReference type="SUPFAM" id="SSF56784">
    <property type="entry name" value="HAD-like"/>
    <property type="match status" value="1"/>
</dbReference>
<keyword evidence="6" id="KW-1003">Cell membrane</keyword>
<evidence type="ECO:0000256" key="11">
    <source>
        <dbReference type="ARBA" id="ARBA00022840"/>
    </source>
</evidence>
<evidence type="ECO:0000256" key="4">
    <source>
        <dbReference type="ARBA" id="ARBA00012786"/>
    </source>
</evidence>
<feature type="domain" description="Cation-transporting P-type ATPase N-terminal" evidence="19">
    <location>
        <begin position="8"/>
        <end position="81"/>
    </location>
</feature>
<evidence type="ECO:0000256" key="3">
    <source>
        <dbReference type="ARBA" id="ARBA00008746"/>
    </source>
</evidence>
<dbReference type="RefSeq" id="WP_055423163.1">
    <property type="nucleotide sequence ID" value="NZ_CYHH01000003.1"/>
</dbReference>
<dbReference type="InterPro" id="IPR023299">
    <property type="entry name" value="ATPase_P-typ_cyto_dom_N"/>
</dbReference>
<evidence type="ECO:0000256" key="14">
    <source>
        <dbReference type="ARBA" id="ARBA00022989"/>
    </source>
</evidence>
<comment type="subcellular location">
    <subcellularLocation>
        <location evidence="2">Cell inner membrane</location>
        <topology evidence="2">Multi-pass membrane protein</topology>
    </subcellularLocation>
</comment>
<sequence>MSDAPRDAYWSWPLERLLQALASEPTGLSSAEAARRLAEHGPNRLPDGPTLAPAALLLKQFIDPLVLILVFAALVSAYLREWLDAGIVLGIVLGSGGLGFLQEYRAFTAVAALRARVAVRVTVLRDGAPVSLPAEAVVPGDVVLLAAGSLIPADGVLLEAKDFFVTEAVLTGETFPVEKTPGTAPPDAPLAQRHNMVFMGTSVRSGTARALIVETGARTAFGAIAQRLRRRAPPTEFELSLRRFGALLTQAMVALTLAVFAINVYFARPVVEALLFSVALAVGLSPELLPAIMTITLAHGARAMARQGVIVRRLAAIENLGSMDVLCTDKTGTLTAGVIRLDGALGTDGEPSARVARLAYLNAHFETGIDNPLDAAIEAAGAPPGLDPAAWRKLDEIPYDFLRKRLSIVAAGPDGAPLLLTKGAFATVLAVCGRLRAGETEIPLDDAQKAALERRFAAWSEQGYRVLGVASRRLDAKPAYHASDEADLCFEGFLLFFDPPKPGIERTLAELKRLGVAIKIITGDNRLVAAHLAREVGIAEPVVLTGAQIDDMRDEALWQRAVHTDLFAEVDPNQKERLILALKRSGHVVGYLGDGINDAPALHAADAGISVDQAVDVAKQAADFVLLQHDLDVLCRGIEFGRSTFANTLKYIYTTTSANFGNMISMAAASLFLPFLPLLPKQILLNNFLSDLPAMGIATDRVDEEAVQTPHRWNVAAIRRFMITFGLISSVFDGLTFALLLWLTDGAPAHFRTGWFVESLLTELWVLLVVRTARPAWRSRPGTLLWRLTLLLTGVTLALPYLPGSGALFEFTPLPGDVLAAVLAITAAYLICTELAKRRFFAGLT</sequence>
<dbReference type="SFLD" id="SFLDS00003">
    <property type="entry name" value="Haloacid_Dehalogenase"/>
    <property type="match status" value="1"/>
</dbReference>
<feature type="transmembrane region" description="Helical" evidence="18">
    <location>
        <begin position="755"/>
        <end position="772"/>
    </location>
</feature>
<dbReference type="Pfam" id="PF00690">
    <property type="entry name" value="Cation_ATPase_N"/>
    <property type="match status" value="1"/>
</dbReference>
<keyword evidence="7" id="KW-0997">Cell inner membrane</keyword>
<dbReference type="Gene3D" id="1.20.1110.10">
    <property type="entry name" value="Calcium-transporting ATPase, transmembrane domain"/>
    <property type="match status" value="1"/>
</dbReference>
<evidence type="ECO:0000256" key="5">
    <source>
        <dbReference type="ARBA" id="ARBA00013555"/>
    </source>
</evidence>
<dbReference type="SMART" id="SM00831">
    <property type="entry name" value="Cation_ATPase_N"/>
    <property type="match status" value="1"/>
</dbReference>
<evidence type="ECO:0000256" key="13">
    <source>
        <dbReference type="ARBA" id="ARBA00022967"/>
    </source>
</evidence>
<keyword evidence="21" id="KW-1185">Reference proteome</keyword>
<dbReference type="NCBIfam" id="TIGR01494">
    <property type="entry name" value="ATPase_P-type"/>
    <property type="match status" value="2"/>
</dbReference>
<dbReference type="PROSITE" id="PS00154">
    <property type="entry name" value="ATPASE_E1_E2"/>
    <property type="match status" value="1"/>
</dbReference>
<evidence type="ECO:0000256" key="10">
    <source>
        <dbReference type="ARBA" id="ARBA00022741"/>
    </source>
</evidence>
<dbReference type="SFLD" id="SFLDG00002">
    <property type="entry name" value="C1.7:_P-type_atpase_like"/>
    <property type="match status" value="1"/>
</dbReference>
<dbReference type="OrthoDB" id="9814270at2"/>
<evidence type="ECO:0000256" key="18">
    <source>
        <dbReference type="SAM" id="Phobius"/>
    </source>
</evidence>
<evidence type="ECO:0000256" key="17">
    <source>
        <dbReference type="ARBA" id="ARBA00047295"/>
    </source>
</evidence>
<proteinExistence type="inferred from homology"/>
<evidence type="ECO:0000256" key="7">
    <source>
        <dbReference type="ARBA" id="ARBA00022519"/>
    </source>
</evidence>
<dbReference type="InterPro" id="IPR006068">
    <property type="entry name" value="ATPase_P-typ_cation-transptr_C"/>
</dbReference>
<dbReference type="Pfam" id="PF00689">
    <property type="entry name" value="Cation_ATPase_C"/>
    <property type="match status" value="1"/>
</dbReference>
<evidence type="ECO:0000256" key="15">
    <source>
        <dbReference type="ARBA" id="ARBA00023136"/>
    </source>
</evidence>
<evidence type="ECO:0000256" key="12">
    <source>
        <dbReference type="ARBA" id="ARBA00022842"/>
    </source>
</evidence>
<feature type="transmembrane region" description="Helical" evidence="18">
    <location>
        <begin position="61"/>
        <end position="79"/>
    </location>
</feature>
<feature type="transmembrane region" description="Helical" evidence="18">
    <location>
        <begin position="814"/>
        <end position="832"/>
    </location>
</feature>
<dbReference type="InterPro" id="IPR004014">
    <property type="entry name" value="ATPase_P-typ_cation-transptr_N"/>
</dbReference>
<keyword evidence="9 18" id="KW-0812">Transmembrane</keyword>
<reference evidence="21" key="1">
    <citation type="submission" date="2015-08" db="EMBL/GenBank/DDBJ databases">
        <authorList>
            <person name="Babu N.S."/>
            <person name="Beckwith C.J."/>
            <person name="Beseler K.G."/>
            <person name="Brison A."/>
            <person name="Carone J.V."/>
            <person name="Caskin T.P."/>
            <person name="Diamond M."/>
            <person name="Durham M.E."/>
            <person name="Foxe J.M."/>
            <person name="Go M."/>
            <person name="Henderson B.A."/>
            <person name="Jones I.B."/>
            <person name="McGettigan J.A."/>
            <person name="Micheletti S.J."/>
            <person name="Nasrallah M.E."/>
            <person name="Ortiz D."/>
            <person name="Piller C.R."/>
            <person name="Privatt S.R."/>
            <person name="Schneider S.L."/>
            <person name="Sharp S."/>
            <person name="Smith T.C."/>
            <person name="Stanton J.D."/>
            <person name="Ullery H.E."/>
            <person name="Wilson R.J."/>
            <person name="Serrano M.G."/>
            <person name="Buck G."/>
            <person name="Lee V."/>
            <person name="Wang Y."/>
            <person name="Carvalho R."/>
            <person name="Voegtly L."/>
            <person name="Shi R."/>
            <person name="Duckworth R."/>
            <person name="Johnson A."/>
            <person name="Loviza R."/>
            <person name="Walstead R."/>
            <person name="Shah Z."/>
            <person name="Kiflezghi M."/>
            <person name="Wade K."/>
            <person name="Ball S.L."/>
            <person name="Bradley K.W."/>
            <person name="Asai D.J."/>
            <person name="Bowman C.A."/>
            <person name="Russell D.A."/>
            <person name="Pope W.H."/>
            <person name="Jacobs-Sera D."/>
            <person name="Hendrix R.W."/>
            <person name="Hatfull G.F."/>
        </authorList>
    </citation>
    <scope>NUCLEOTIDE SEQUENCE [LARGE SCALE GENOMIC DNA]</scope>
    <source>
        <strain evidence="21">JCM 19170</strain>
    </source>
</reference>
<feature type="transmembrane region" description="Helical" evidence="18">
    <location>
        <begin position="784"/>
        <end position="802"/>
    </location>
</feature>
<comment type="similarity">
    <text evidence="3">Belongs to the cation transport ATPase (P-type) (TC 3.A.3) family. Type IIIB subfamily.</text>
</comment>
<dbReference type="InterPro" id="IPR008250">
    <property type="entry name" value="ATPase_P-typ_transduc_dom_A_sf"/>
</dbReference>
<dbReference type="InterPro" id="IPR059000">
    <property type="entry name" value="ATPase_P-type_domA"/>
</dbReference>
<dbReference type="NCBIfam" id="TIGR01524">
    <property type="entry name" value="ATPase-IIIB_Mg"/>
    <property type="match status" value="1"/>
</dbReference>
<keyword evidence="10" id="KW-0547">Nucleotide-binding</keyword>
<protein>
    <recommendedName>
        <fullName evidence="5">Magnesium-transporting ATPase, P-type 1</fullName>
        <ecNumber evidence="4">7.2.2.14</ecNumber>
    </recommendedName>
    <alternativeName>
        <fullName evidence="16">Mg(2+) transport ATPase, P-type 1</fullName>
    </alternativeName>
</protein>
<keyword evidence="11" id="KW-0067">ATP-binding</keyword>
<dbReference type="InterPro" id="IPR044492">
    <property type="entry name" value="P_typ_ATPase_HD_dom"/>
</dbReference>
<keyword evidence="13" id="KW-1278">Translocase</keyword>
<comment type="catalytic activity">
    <reaction evidence="17">
        <text>Mg(2+)(out) + ATP + H2O = Mg(2+)(in) + ADP + phosphate + H(+)</text>
        <dbReference type="Rhea" id="RHEA:10260"/>
        <dbReference type="ChEBI" id="CHEBI:15377"/>
        <dbReference type="ChEBI" id="CHEBI:15378"/>
        <dbReference type="ChEBI" id="CHEBI:18420"/>
        <dbReference type="ChEBI" id="CHEBI:30616"/>
        <dbReference type="ChEBI" id="CHEBI:43474"/>
        <dbReference type="ChEBI" id="CHEBI:456216"/>
        <dbReference type="EC" id="7.2.2.14"/>
    </reaction>
</comment>
<dbReference type="Pfam" id="PF00122">
    <property type="entry name" value="E1-E2_ATPase"/>
    <property type="match status" value="1"/>
</dbReference>
<dbReference type="InterPro" id="IPR001757">
    <property type="entry name" value="P_typ_ATPase"/>
</dbReference>
<dbReference type="SUPFAM" id="SSF81665">
    <property type="entry name" value="Calcium ATPase, transmembrane domain M"/>
    <property type="match status" value="1"/>
</dbReference>
<dbReference type="GO" id="GO:0015444">
    <property type="term" value="F:P-type magnesium transporter activity"/>
    <property type="evidence" value="ECO:0007669"/>
    <property type="project" value="UniProtKB-EC"/>
</dbReference>
<name>A0A0K6IU12_9PROT</name>
<dbReference type="SUPFAM" id="SSF81653">
    <property type="entry name" value="Calcium ATPase, transduction domain A"/>
    <property type="match status" value="1"/>
</dbReference>
<feature type="transmembrane region" description="Helical" evidence="18">
    <location>
        <begin position="85"/>
        <end position="101"/>
    </location>
</feature>
<evidence type="ECO:0000313" key="20">
    <source>
        <dbReference type="EMBL" id="CUB06591.1"/>
    </source>
</evidence>
<evidence type="ECO:0000256" key="9">
    <source>
        <dbReference type="ARBA" id="ARBA00022692"/>
    </source>
</evidence>